<dbReference type="GO" id="GO:0008237">
    <property type="term" value="F:metallopeptidase activity"/>
    <property type="evidence" value="ECO:0007669"/>
    <property type="project" value="InterPro"/>
</dbReference>
<reference evidence="1" key="1">
    <citation type="journal article" date="2020" name="Cell">
        <title>Large-Scale Comparative Analyses of Tick Genomes Elucidate Their Genetic Diversity and Vector Capacities.</title>
        <authorList>
            <consortium name="Tick Genome and Microbiome Consortium (TIGMIC)"/>
            <person name="Jia N."/>
            <person name="Wang J."/>
            <person name="Shi W."/>
            <person name="Du L."/>
            <person name="Sun Y."/>
            <person name="Zhan W."/>
            <person name="Jiang J.F."/>
            <person name="Wang Q."/>
            <person name="Zhang B."/>
            <person name="Ji P."/>
            <person name="Bell-Sakyi L."/>
            <person name="Cui X.M."/>
            <person name="Yuan T.T."/>
            <person name="Jiang B.G."/>
            <person name="Yang W.F."/>
            <person name="Lam T.T."/>
            <person name="Chang Q.C."/>
            <person name="Ding S.J."/>
            <person name="Wang X.J."/>
            <person name="Zhu J.G."/>
            <person name="Ruan X.D."/>
            <person name="Zhao L."/>
            <person name="Wei J.T."/>
            <person name="Ye R.Z."/>
            <person name="Que T.C."/>
            <person name="Du C.H."/>
            <person name="Zhou Y.H."/>
            <person name="Cheng J.X."/>
            <person name="Dai P.F."/>
            <person name="Guo W.B."/>
            <person name="Han X.H."/>
            <person name="Huang E.J."/>
            <person name="Li L.F."/>
            <person name="Wei W."/>
            <person name="Gao Y.C."/>
            <person name="Liu J.Z."/>
            <person name="Shao H.Z."/>
            <person name="Wang X."/>
            <person name="Wang C.C."/>
            <person name="Yang T.C."/>
            <person name="Huo Q.B."/>
            <person name="Li W."/>
            <person name="Chen H.Y."/>
            <person name="Chen S.E."/>
            <person name="Zhou L.G."/>
            <person name="Ni X.B."/>
            <person name="Tian J.H."/>
            <person name="Sheng Y."/>
            <person name="Liu T."/>
            <person name="Pan Y.S."/>
            <person name="Xia L.Y."/>
            <person name="Li J."/>
            <person name="Zhao F."/>
            <person name="Cao W.C."/>
        </authorList>
    </citation>
    <scope>NUCLEOTIDE SEQUENCE</scope>
    <source>
        <strain evidence="1">Rmic-2018</strain>
    </source>
</reference>
<dbReference type="SUPFAM" id="SSF55486">
    <property type="entry name" value="Metalloproteases ('zincins'), catalytic domain"/>
    <property type="match status" value="1"/>
</dbReference>
<proteinExistence type="predicted"/>
<reference evidence="1" key="2">
    <citation type="submission" date="2021-09" db="EMBL/GenBank/DDBJ databases">
        <authorList>
            <person name="Jia N."/>
            <person name="Wang J."/>
            <person name="Shi W."/>
            <person name="Du L."/>
            <person name="Sun Y."/>
            <person name="Zhan W."/>
            <person name="Jiang J."/>
            <person name="Wang Q."/>
            <person name="Zhang B."/>
            <person name="Ji P."/>
            <person name="Sakyi L.B."/>
            <person name="Cui X."/>
            <person name="Yuan T."/>
            <person name="Jiang B."/>
            <person name="Yang W."/>
            <person name="Lam T.T.-Y."/>
            <person name="Chang Q."/>
            <person name="Ding S."/>
            <person name="Wang X."/>
            <person name="Zhu J."/>
            <person name="Ruan X."/>
            <person name="Zhao L."/>
            <person name="Wei J."/>
            <person name="Que T."/>
            <person name="Du C."/>
            <person name="Cheng J."/>
            <person name="Dai P."/>
            <person name="Han X."/>
            <person name="Huang E."/>
            <person name="Gao Y."/>
            <person name="Liu J."/>
            <person name="Shao H."/>
            <person name="Ye R."/>
            <person name="Li L."/>
            <person name="Wei W."/>
            <person name="Wang X."/>
            <person name="Wang C."/>
            <person name="Huo Q."/>
            <person name="Li W."/>
            <person name="Guo W."/>
            <person name="Chen H."/>
            <person name="Chen S."/>
            <person name="Zhou L."/>
            <person name="Zhou L."/>
            <person name="Ni X."/>
            <person name="Tian J."/>
            <person name="Zhou Y."/>
            <person name="Sheng Y."/>
            <person name="Liu T."/>
            <person name="Pan Y."/>
            <person name="Xia L."/>
            <person name="Li J."/>
            <person name="Zhao F."/>
            <person name="Cao W."/>
        </authorList>
    </citation>
    <scope>NUCLEOTIDE SEQUENCE</scope>
    <source>
        <strain evidence="1">Rmic-2018</strain>
        <tissue evidence="1">Larvae</tissue>
    </source>
</reference>
<dbReference type="Gene3D" id="3.40.390.10">
    <property type="entry name" value="Collagenase (Catalytic Domain)"/>
    <property type="match status" value="1"/>
</dbReference>
<dbReference type="AlphaFoldDB" id="A0A9J6E966"/>
<keyword evidence="2" id="KW-1185">Reference proteome</keyword>
<name>A0A9J6E966_RHIMP</name>
<protein>
    <submittedName>
        <fullName evidence="1">Uncharacterized protein</fullName>
    </submittedName>
</protein>
<evidence type="ECO:0000313" key="1">
    <source>
        <dbReference type="EMBL" id="KAH8030828.1"/>
    </source>
</evidence>
<organism evidence="1 2">
    <name type="scientific">Rhipicephalus microplus</name>
    <name type="common">Cattle tick</name>
    <name type="synonym">Boophilus microplus</name>
    <dbReference type="NCBI Taxonomy" id="6941"/>
    <lineage>
        <taxon>Eukaryota</taxon>
        <taxon>Metazoa</taxon>
        <taxon>Ecdysozoa</taxon>
        <taxon>Arthropoda</taxon>
        <taxon>Chelicerata</taxon>
        <taxon>Arachnida</taxon>
        <taxon>Acari</taxon>
        <taxon>Parasitiformes</taxon>
        <taxon>Ixodida</taxon>
        <taxon>Ixodoidea</taxon>
        <taxon>Ixodidae</taxon>
        <taxon>Rhipicephalinae</taxon>
        <taxon>Rhipicephalus</taxon>
        <taxon>Boophilus</taxon>
    </lineage>
</organism>
<accession>A0A9J6E966</accession>
<comment type="caution">
    <text evidence="1">The sequence shown here is derived from an EMBL/GenBank/DDBJ whole genome shotgun (WGS) entry which is preliminary data.</text>
</comment>
<evidence type="ECO:0000313" key="2">
    <source>
        <dbReference type="Proteomes" id="UP000821866"/>
    </source>
</evidence>
<gene>
    <name evidence="1" type="ORF">HPB51_011872</name>
</gene>
<dbReference type="InterPro" id="IPR024079">
    <property type="entry name" value="MetalloPept_cat_dom_sf"/>
</dbReference>
<dbReference type="Proteomes" id="UP000821866">
    <property type="component" value="Chromosome 3"/>
</dbReference>
<dbReference type="EMBL" id="JABSTU010000005">
    <property type="protein sequence ID" value="KAH8030828.1"/>
    <property type="molecule type" value="Genomic_DNA"/>
</dbReference>
<sequence length="124" mass="13512">MSRCPGRTPRLPGGRLAKIATKGHLLKTCRLQLQASAWHGEPRETMASTRLGTLSEASSRHASTRDRVASDGLFFAFACYYFCGEDGGEDVCNLPLKHVAGFAHTFECGPDSPMNPERKCSILV</sequence>